<evidence type="ECO:0000313" key="7">
    <source>
        <dbReference type="Proteomes" id="UP001597191"/>
    </source>
</evidence>
<dbReference type="Gene3D" id="1.10.45.10">
    <property type="entry name" value="Vanillyl-alcohol Oxidase, Chain A, domain 4"/>
    <property type="match status" value="1"/>
</dbReference>
<keyword evidence="7" id="KW-1185">Reference proteome</keyword>
<dbReference type="SUPFAM" id="SSF55103">
    <property type="entry name" value="FAD-linked oxidases, C-terminal domain"/>
    <property type="match status" value="1"/>
</dbReference>
<dbReference type="InterPro" id="IPR051914">
    <property type="entry name" value="FAD-linked_OxidoTrans_Type4"/>
</dbReference>
<keyword evidence="2" id="KW-0285">Flavoprotein</keyword>
<proteinExistence type="predicted"/>
<dbReference type="InterPro" id="IPR036318">
    <property type="entry name" value="FAD-bd_PCMH-like_sf"/>
</dbReference>
<evidence type="ECO:0000256" key="4">
    <source>
        <dbReference type="ARBA" id="ARBA00023002"/>
    </source>
</evidence>
<name>A0ABW4BQF5_9LACO</name>
<dbReference type="InterPro" id="IPR016169">
    <property type="entry name" value="FAD-bd_PCMH_sub2"/>
</dbReference>
<comment type="caution">
    <text evidence="6">The sequence shown here is derived from an EMBL/GenBank/DDBJ whole genome shotgun (WGS) entry which is preliminary data.</text>
</comment>
<dbReference type="SUPFAM" id="SSF56176">
    <property type="entry name" value="FAD-binding/transporter-associated domain-like"/>
    <property type="match status" value="1"/>
</dbReference>
<dbReference type="EMBL" id="JBHTOH010000090">
    <property type="protein sequence ID" value="MFD1411911.1"/>
    <property type="molecule type" value="Genomic_DNA"/>
</dbReference>
<evidence type="ECO:0000259" key="5">
    <source>
        <dbReference type="PROSITE" id="PS51387"/>
    </source>
</evidence>
<accession>A0ABW4BQF5</accession>
<gene>
    <name evidence="6" type="ORF">ACFQ4R_09995</name>
</gene>
<dbReference type="InterPro" id="IPR006094">
    <property type="entry name" value="Oxid_FAD_bind_N"/>
</dbReference>
<sequence length="465" mass="51064">MAVLSAFSDEEIMTYLKQQVPDGTVSDDPEILRRQFFSTETVLRDSDLARAFVSAKSVADIQGVLKTARRFHIPVVPQTAFTNTVISADGITGAIILSLLQMDKILEIDSDDLLAVVQPGVINNDLDQAARKQGLFYAPDPGSKPISSIGGNAATNADGMSTVRFGATKDNILGLKVILADGRIVKLGGRTLKQAFGYDLTQLFIGSEGTLGIIYEITVKLLPIPLGEPSVGRVFFPELSDLAEAVHAIRLSGLYPTMLEAVDGETMMAINEYTHHHYGEPGESMLIFWLDNSHAEERQLLNEIITKHHGHHMEQVTTAEERDSLMQTRRDLLPAVVAQVGKNHLTEDMAVPISQLAPMMIYLQELERELNITIYKGGHVGDGNVHPIFGWKGSIDVPPVIAEALRRTFRKALELGGTISGEHAVGMLKNQWNNVELGENVDELQHQIKSLLDPMGILNPKRKID</sequence>
<dbReference type="InterPro" id="IPR016171">
    <property type="entry name" value="Vanillyl_alc_oxidase_C-sub2"/>
</dbReference>
<dbReference type="PROSITE" id="PS51387">
    <property type="entry name" value="FAD_PCMH"/>
    <property type="match status" value="1"/>
</dbReference>
<dbReference type="Proteomes" id="UP001597191">
    <property type="component" value="Unassembled WGS sequence"/>
</dbReference>
<evidence type="ECO:0000313" key="6">
    <source>
        <dbReference type="EMBL" id="MFD1411911.1"/>
    </source>
</evidence>
<keyword evidence="3" id="KW-0274">FAD</keyword>
<dbReference type="Pfam" id="PF01565">
    <property type="entry name" value="FAD_binding_4"/>
    <property type="match status" value="1"/>
</dbReference>
<dbReference type="PANTHER" id="PTHR42934">
    <property type="entry name" value="GLYCOLATE OXIDASE SUBUNIT GLCD"/>
    <property type="match status" value="1"/>
</dbReference>
<evidence type="ECO:0000256" key="2">
    <source>
        <dbReference type="ARBA" id="ARBA00022630"/>
    </source>
</evidence>
<dbReference type="InterPro" id="IPR004113">
    <property type="entry name" value="FAD-bd_oxidored_4_C"/>
</dbReference>
<dbReference type="Gene3D" id="3.30.70.2740">
    <property type="match status" value="1"/>
</dbReference>
<protein>
    <submittedName>
        <fullName evidence="6">FAD-binding oxidoreductase</fullName>
    </submittedName>
</protein>
<feature type="domain" description="FAD-binding PCMH-type" evidence="5">
    <location>
        <begin position="44"/>
        <end position="224"/>
    </location>
</feature>
<organism evidence="6 7">
    <name type="scientific">Lapidilactobacillus gannanensis</name>
    <dbReference type="NCBI Taxonomy" id="2486002"/>
    <lineage>
        <taxon>Bacteria</taxon>
        <taxon>Bacillati</taxon>
        <taxon>Bacillota</taxon>
        <taxon>Bacilli</taxon>
        <taxon>Lactobacillales</taxon>
        <taxon>Lactobacillaceae</taxon>
        <taxon>Lapidilactobacillus</taxon>
    </lineage>
</organism>
<comment type="cofactor">
    <cofactor evidence="1">
        <name>FAD</name>
        <dbReference type="ChEBI" id="CHEBI:57692"/>
    </cofactor>
</comment>
<dbReference type="Pfam" id="PF02913">
    <property type="entry name" value="FAD-oxidase_C"/>
    <property type="match status" value="1"/>
</dbReference>
<keyword evidence="4" id="KW-0560">Oxidoreductase</keyword>
<dbReference type="RefSeq" id="WP_125649554.1">
    <property type="nucleotide sequence ID" value="NZ_JBHTOH010000090.1"/>
</dbReference>
<dbReference type="InterPro" id="IPR016166">
    <property type="entry name" value="FAD-bd_PCMH"/>
</dbReference>
<reference evidence="7" key="1">
    <citation type="journal article" date="2019" name="Int. J. Syst. Evol. Microbiol.">
        <title>The Global Catalogue of Microorganisms (GCM) 10K type strain sequencing project: providing services to taxonomists for standard genome sequencing and annotation.</title>
        <authorList>
            <consortium name="The Broad Institute Genomics Platform"/>
            <consortium name="The Broad Institute Genome Sequencing Center for Infectious Disease"/>
            <person name="Wu L."/>
            <person name="Ma J."/>
        </authorList>
    </citation>
    <scope>NUCLEOTIDE SEQUENCE [LARGE SCALE GENOMIC DNA]</scope>
    <source>
        <strain evidence="7">CCM 8937</strain>
    </source>
</reference>
<dbReference type="Gene3D" id="3.30.465.10">
    <property type="match status" value="1"/>
</dbReference>
<dbReference type="PANTHER" id="PTHR42934:SF2">
    <property type="entry name" value="GLYCOLATE OXIDASE SUBUNIT GLCD"/>
    <property type="match status" value="1"/>
</dbReference>
<dbReference type="InterPro" id="IPR016164">
    <property type="entry name" value="FAD-linked_Oxase-like_C"/>
</dbReference>
<evidence type="ECO:0000256" key="3">
    <source>
        <dbReference type="ARBA" id="ARBA00022827"/>
    </source>
</evidence>
<evidence type="ECO:0000256" key="1">
    <source>
        <dbReference type="ARBA" id="ARBA00001974"/>
    </source>
</evidence>